<dbReference type="AlphaFoldDB" id="A0ABD0ZUW1"/>
<name>A0ABD0ZUW1_CARAN</name>
<comment type="caution">
    <text evidence="1">The sequence shown here is derived from an EMBL/GenBank/DDBJ whole genome shotgun (WGS) entry which is preliminary data.</text>
</comment>
<keyword evidence="2" id="KW-1185">Reference proteome</keyword>
<reference evidence="1 2" key="1">
    <citation type="submission" date="2024-04" db="EMBL/GenBank/DDBJ databases">
        <title>Genome assembly C_amara_ONT_v2.</title>
        <authorList>
            <person name="Yant L."/>
            <person name="Moore C."/>
            <person name="Slenker M."/>
        </authorList>
    </citation>
    <scope>NUCLEOTIDE SEQUENCE [LARGE SCALE GENOMIC DNA]</scope>
    <source>
        <tissue evidence="1">Leaf</tissue>
    </source>
</reference>
<dbReference type="CDD" id="cd14273">
    <property type="entry name" value="UBA_TAP-C_like"/>
    <property type="match status" value="1"/>
</dbReference>
<dbReference type="Pfam" id="PF14555">
    <property type="entry name" value="UBA_4"/>
    <property type="match status" value="1"/>
</dbReference>
<dbReference type="EMBL" id="JBANAX010000752">
    <property type="protein sequence ID" value="KAL1194424.1"/>
    <property type="molecule type" value="Genomic_DNA"/>
</dbReference>
<dbReference type="Proteomes" id="UP001558713">
    <property type="component" value="Unassembled WGS sequence"/>
</dbReference>
<organism evidence="1 2">
    <name type="scientific">Cardamine amara subsp. amara</name>
    <dbReference type="NCBI Taxonomy" id="228776"/>
    <lineage>
        <taxon>Eukaryota</taxon>
        <taxon>Viridiplantae</taxon>
        <taxon>Streptophyta</taxon>
        <taxon>Embryophyta</taxon>
        <taxon>Tracheophyta</taxon>
        <taxon>Spermatophyta</taxon>
        <taxon>Magnoliopsida</taxon>
        <taxon>eudicotyledons</taxon>
        <taxon>Gunneridae</taxon>
        <taxon>Pentapetalae</taxon>
        <taxon>rosids</taxon>
        <taxon>malvids</taxon>
        <taxon>Brassicales</taxon>
        <taxon>Brassicaceae</taxon>
        <taxon>Cardamineae</taxon>
        <taxon>Cardamine</taxon>
    </lineage>
</organism>
<dbReference type="InterPro" id="IPR009060">
    <property type="entry name" value="UBA-like_sf"/>
</dbReference>
<evidence type="ECO:0000313" key="2">
    <source>
        <dbReference type="Proteomes" id="UP001558713"/>
    </source>
</evidence>
<proteinExistence type="predicted"/>
<accession>A0ABD0ZUW1</accession>
<evidence type="ECO:0000313" key="1">
    <source>
        <dbReference type="EMBL" id="KAL1194424.1"/>
    </source>
</evidence>
<protein>
    <submittedName>
        <fullName evidence="1">Plant UBX domain-containing protein 14</fullName>
    </submittedName>
</protein>
<dbReference type="SUPFAM" id="SSF46934">
    <property type="entry name" value="UBA-like"/>
    <property type="match status" value="1"/>
</dbReference>
<gene>
    <name evidence="1" type="ORF">V5N11_010336</name>
</gene>
<dbReference type="Gene3D" id="1.10.8.10">
    <property type="entry name" value="DNA helicase RuvA subunit, C-terminal domain"/>
    <property type="match status" value="1"/>
</dbReference>
<sequence length="90" mass="10594">MESAMRNHQRQIISKFQEISVGQPEEIASQFLKATCWKLEEAINLFLTERTNPALMFYEEEQINLPLILSSYVLKRSETRIQDRPIPNQI</sequence>